<evidence type="ECO:0000313" key="3">
    <source>
        <dbReference type="Proteomes" id="UP001279734"/>
    </source>
</evidence>
<evidence type="ECO:0000313" key="2">
    <source>
        <dbReference type="EMBL" id="GMH11673.1"/>
    </source>
</evidence>
<dbReference type="AlphaFoldDB" id="A0AAD3SI12"/>
<dbReference type="Proteomes" id="UP001279734">
    <property type="component" value="Unassembled WGS sequence"/>
</dbReference>
<sequence>MMVVLNLAGLRRALSVGSAVGDAVDEIAAVGRMFGTRSCLSCMMSLGVPCGSGLVEDPGGVGRCSRFDAVSLDWIVPLLS</sequence>
<keyword evidence="3" id="KW-1185">Reference proteome</keyword>
<organism evidence="2 3">
    <name type="scientific">Nepenthes gracilis</name>
    <name type="common">Slender pitcher plant</name>
    <dbReference type="NCBI Taxonomy" id="150966"/>
    <lineage>
        <taxon>Eukaryota</taxon>
        <taxon>Viridiplantae</taxon>
        <taxon>Streptophyta</taxon>
        <taxon>Embryophyta</taxon>
        <taxon>Tracheophyta</taxon>
        <taxon>Spermatophyta</taxon>
        <taxon>Magnoliopsida</taxon>
        <taxon>eudicotyledons</taxon>
        <taxon>Gunneridae</taxon>
        <taxon>Pentapetalae</taxon>
        <taxon>Caryophyllales</taxon>
        <taxon>Nepenthaceae</taxon>
        <taxon>Nepenthes</taxon>
    </lineage>
</organism>
<feature type="signal peptide" evidence="1">
    <location>
        <begin position="1"/>
        <end position="15"/>
    </location>
</feature>
<evidence type="ECO:0000256" key="1">
    <source>
        <dbReference type="SAM" id="SignalP"/>
    </source>
</evidence>
<feature type="chain" id="PRO_5042175114" description="Secreted protein" evidence="1">
    <location>
        <begin position="16"/>
        <end position="80"/>
    </location>
</feature>
<gene>
    <name evidence="2" type="ORF">Nepgr_013514</name>
</gene>
<evidence type="ECO:0008006" key="4">
    <source>
        <dbReference type="Google" id="ProtNLM"/>
    </source>
</evidence>
<accession>A0AAD3SI12</accession>
<reference evidence="2" key="1">
    <citation type="submission" date="2023-05" db="EMBL/GenBank/DDBJ databases">
        <title>Nepenthes gracilis genome sequencing.</title>
        <authorList>
            <person name="Fukushima K."/>
        </authorList>
    </citation>
    <scope>NUCLEOTIDE SEQUENCE</scope>
    <source>
        <strain evidence="2">SING2019-196</strain>
    </source>
</reference>
<comment type="caution">
    <text evidence="2">The sequence shown here is derived from an EMBL/GenBank/DDBJ whole genome shotgun (WGS) entry which is preliminary data.</text>
</comment>
<keyword evidence="1" id="KW-0732">Signal</keyword>
<proteinExistence type="predicted"/>
<name>A0AAD3SI12_NEPGR</name>
<dbReference type="EMBL" id="BSYO01000011">
    <property type="protein sequence ID" value="GMH11673.1"/>
    <property type="molecule type" value="Genomic_DNA"/>
</dbReference>
<protein>
    <recommendedName>
        <fullName evidence="4">Secreted protein</fullName>
    </recommendedName>
</protein>